<evidence type="ECO:0000313" key="2">
    <source>
        <dbReference type="EMBL" id="OHF00382.1"/>
    </source>
</evidence>
<proteinExistence type="predicted"/>
<comment type="caution">
    <text evidence="2">The sequence shown here is derived from an EMBL/GenBank/DDBJ whole genome shotgun (WGS) entry which is preliminary data.</text>
</comment>
<dbReference type="AlphaFoldDB" id="A0A1G4BG19"/>
<accession>A0A1G4BG19</accession>
<dbReference type="EMBL" id="MJBS01000028">
    <property type="protein sequence ID" value="OHF00382.1"/>
    <property type="molecule type" value="Genomic_DNA"/>
</dbReference>
<feature type="compositionally biased region" description="Polar residues" evidence="1">
    <location>
        <begin position="58"/>
        <end position="69"/>
    </location>
</feature>
<evidence type="ECO:0000256" key="1">
    <source>
        <dbReference type="SAM" id="MobiDB-lite"/>
    </source>
</evidence>
<reference evidence="2 3" key="1">
    <citation type="submission" date="2016-09" db="EMBL/GenBank/DDBJ databases">
        <authorList>
            <person name="Capua I."/>
            <person name="De Benedictis P."/>
            <person name="Joannis T."/>
            <person name="Lombin L.H."/>
            <person name="Cattoli G."/>
        </authorList>
    </citation>
    <scope>NUCLEOTIDE SEQUENCE [LARGE SCALE GENOMIC DNA]</scope>
    <source>
        <strain evidence="2 3">IMI 309357</strain>
    </source>
</reference>
<evidence type="ECO:0000313" key="3">
    <source>
        <dbReference type="Proteomes" id="UP000176998"/>
    </source>
</evidence>
<name>A0A1G4BG19_9PEZI</name>
<dbReference type="Proteomes" id="UP000176998">
    <property type="component" value="Unassembled WGS sequence"/>
</dbReference>
<feature type="non-terminal residue" evidence="2">
    <location>
        <position position="1"/>
    </location>
</feature>
<organism evidence="2 3">
    <name type="scientific">Colletotrichum orchidophilum</name>
    <dbReference type="NCBI Taxonomy" id="1209926"/>
    <lineage>
        <taxon>Eukaryota</taxon>
        <taxon>Fungi</taxon>
        <taxon>Dikarya</taxon>
        <taxon>Ascomycota</taxon>
        <taxon>Pezizomycotina</taxon>
        <taxon>Sordariomycetes</taxon>
        <taxon>Hypocreomycetidae</taxon>
        <taxon>Glomerellales</taxon>
        <taxon>Glomerellaceae</taxon>
        <taxon>Colletotrichum</taxon>
    </lineage>
</organism>
<gene>
    <name evidence="2" type="ORF">CORC01_04363</name>
</gene>
<dbReference type="GeneID" id="34557520"/>
<sequence>SCLAALDQALDNRRHGQPASNYSAATKERKRPLLRSGLTTNPSLHFRLQNPARPRFTVTHSPTQLPQRV</sequence>
<protein>
    <submittedName>
        <fullName evidence="2">Uncharacterized protein</fullName>
    </submittedName>
</protein>
<keyword evidence="3" id="KW-1185">Reference proteome</keyword>
<feature type="region of interest" description="Disordered" evidence="1">
    <location>
        <begin position="1"/>
        <end position="69"/>
    </location>
</feature>
<dbReference type="RefSeq" id="XP_022477525.1">
    <property type="nucleotide sequence ID" value="XM_022616010.1"/>
</dbReference>